<dbReference type="EC" id="2.4.1.52" evidence="4"/>
<accession>A0A8B4Q4E9</accession>
<keyword evidence="2 4" id="KW-0808">Transferase</keyword>
<dbReference type="PANTHER" id="PTHR12526">
    <property type="entry name" value="GLYCOSYLTRANSFERASE"/>
    <property type="match status" value="1"/>
</dbReference>
<keyword evidence="7" id="KW-1185">Reference proteome</keyword>
<reference evidence="5 7" key="2">
    <citation type="submission" date="2019-03" db="EMBL/GenBank/DDBJ databases">
        <title>Genomic Encyclopedia of Type Strains, Phase IV (KMG-IV): sequencing the most valuable type-strain genomes for metagenomic binning, comparative biology and taxonomic classification.</title>
        <authorList>
            <person name="Goeker M."/>
        </authorList>
    </citation>
    <scope>NUCLEOTIDE SEQUENCE [LARGE SCALE GENOMIC DNA]</scope>
    <source>
        <strain evidence="5 7">DSM 20580</strain>
    </source>
</reference>
<dbReference type="GO" id="GO:0047265">
    <property type="term" value="F:poly(glycerol-phosphate) alpha-glucosyltransferase activity"/>
    <property type="evidence" value="ECO:0007669"/>
    <property type="project" value="UniProtKB-EC"/>
</dbReference>
<gene>
    <name evidence="4" type="primary">tagE_1</name>
    <name evidence="5" type="ORF">DFR61_11546</name>
    <name evidence="4" type="ORF">NCTC10597_00388</name>
</gene>
<dbReference type="Pfam" id="PF00534">
    <property type="entry name" value="Glycos_transf_1"/>
    <property type="match status" value="1"/>
</dbReference>
<evidence type="ECO:0000313" key="6">
    <source>
        <dbReference type="Proteomes" id="UP000254330"/>
    </source>
</evidence>
<dbReference type="EMBL" id="SNZG01000015">
    <property type="protein sequence ID" value="TDR38671.1"/>
    <property type="molecule type" value="Genomic_DNA"/>
</dbReference>
<dbReference type="InterPro" id="IPR001296">
    <property type="entry name" value="Glyco_trans_1"/>
</dbReference>
<organism evidence="4 6">
    <name type="scientific">Kurthia zopfii</name>
    <dbReference type="NCBI Taxonomy" id="1650"/>
    <lineage>
        <taxon>Bacteria</taxon>
        <taxon>Bacillati</taxon>
        <taxon>Bacillota</taxon>
        <taxon>Bacilli</taxon>
        <taxon>Bacillales</taxon>
        <taxon>Caryophanaceae</taxon>
        <taxon>Kurthia</taxon>
    </lineage>
</organism>
<proteinExistence type="predicted"/>
<keyword evidence="1 4" id="KW-0328">Glycosyltransferase</keyword>
<dbReference type="PANTHER" id="PTHR12526:SF629">
    <property type="entry name" value="TEICHURONIC ACID BIOSYNTHESIS GLYCOSYLTRANSFERASE TUAH-RELATED"/>
    <property type="match status" value="1"/>
</dbReference>
<name>A0A8B4Q4E9_9BACL</name>
<evidence type="ECO:0000259" key="3">
    <source>
        <dbReference type="Pfam" id="PF00534"/>
    </source>
</evidence>
<feature type="domain" description="Glycosyl transferase family 1" evidence="3">
    <location>
        <begin position="327"/>
        <end position="484"/>
    </location>
</feature>
<sequence>MMKRKIFMVANGVDVNKGGITSVMLSRTHLFHGEIYDPTIVTLDDLTNYREIEDQLKEDGRLEKQSSITNIYEFYRNKFSNGEINESIQKQYEENNVLEEDGFHYQKEEDFARYFKNGRYVKYKKWDDEGRLVLVDYFSEMRVRVTREEYHPDGYLLKKITYHPANNHMTQVHYYTPEGFCYMSRWFNPKTEKQMRVVLFKPDKQDVKVFSSNLEFHSYFLDELCTNEQLKPIVICDGPGTAKRVQEMNEEVAYRIFTLHSNHLEAPHTLGSEVKSAHKPILENTPEGTHIVVLTNRQKLDIETQFSERKWHLNVISNAVSSELHEVKRKDNLAVVVSRYSDEKRLDLIIQAFKKTLEDVPDAKLHFYGDGSEKPELLKLIKKLKLSRAVKLYNYTNEAEKHLGSALFTVLTSTAEGQSLALLEAMSQKTPAITFDINYIVKEVADGKCGVVVKDGDVDALANEMTEAFYEPERMKALGEAGYEIAKQEYSQAKQYERWQTLFEKIITE</sequence>
<dbReference type="Proteomes" id="UP000254330">
    <property type="component" value="Unassembled WGS sequence"/>
</dbReference>
<evidence type="ECO:0000313" key="7">
    <source>
        <dbReference type="Proteomes" id="UP000294641"/>
    </source>
</evidence>
<evidence type="ECO:0000313" key="4">
    <source>
        <dbReference type="EMBL" id="STX08722.1"/>
    </source>
</evidence>
<comment type="caution">
    <text evidence="4">The sequence shown here is derived from an EMBL/GenBank/DDBJ whole genome shotgun (WGS) entry which is preliminary data.</text>
</comment>
<dbReference type="SUPFAM" id="SSF53756">
    <property type="entry name" value="UDP-Glycosyltransferase/glycogen phosphorylase"/>
    <property type="match status" value="1"/>
</dbReference>
<dbReference type="AlphaFoldDB" id="A0A8B4Q4E9"/>
<dbReference type="Gene3D" id="3.40.50.2000">
    <property type="entry name" value="Glycogen Phosphorylase B"/>
    <property type="match status" value="3"/>
</dbReference>
<evidence type="ECO:0000256" key="1">
    <source>
        <dbReference type="ARBA" id="ARBA00022676"/>
    </source>
</evidence>
<protein>
    <submittedName>
        <fullName evidence="5">Glycosyl transferase family 1</fullName>
    </submittedName>
    <submittedName>
        <fullName evidence="4">Probable poly(Glycerol-phosphate) alpha-glucosyltransferase</fullName>
        <ecNumber evidence="4">2.4.1.52</ecNumber>
    </submittedName>
</protein>
<reference evidence="4 6" key="1">
    <citation type="submission" date="2018-06" db="EMBL/GenBank/DDBJ databases">
        <authorList>
            <consortium name="Pathogen Informatics"/>
            <person name="Doyle S."/>
        </authorList>
    </citation>
    <scope>NUCLEOTIDE SEQUENCE [LARGE SCALE GENOMIC DNA]</scope>
    <source>
        <strain evidence="4 6">NCTC10597</strain>
    </source>
</reference>
<dbReference type="Proteomes" id="UP000294641">
    <property type="component" value="Unassembled WGS sequence"/>
</dbReference>
<evidence type="ECO:0000256" key="2">
    <source>
        <dbReference type="ARBA" id="ARBA00022679"/>
    </source>
</evidence>
<evidence type="ECO:0000313" key="5">
    <source>
        <dbReference type="EMBL" id="TDR38671.1"/>
    </source>
</evidence>
<dbReference type="EMBL" id="UGNP01000001">
    <property type="protein sequence ID" value="STX08722.1"/>
    <property type="molecule type" value="Genomic_DNA"/>
</dbReference>